<evidence type="ECO:0000256" key="1">
    <source>
        <dbReference type="ARBA" id="ARBA00023015"/>
    </source>
</evidence>
<dbReference type="InterPro" id="IPR038704">
    <property type="entry name" value="YEAST_sf"/>
</dbReference>
<feature type="region of interest" description="Disordered" evidence="5">
    <location>
        <begin position="206"/>
        <end position="225"/>
    </location>
</feature>
<dbReference type="GO" id="GO:0005634">
    <property type="term" value="C:nucleus"/>
    <property type="evidence" value="ECO:0007669"/>
    <property type="project" value="UniProtKB-SubCell"/>
</dbReference>
<dbReference type="Pfam" id="PF03366">
    <property type="entry name" value="YEATS"/>
    <property type="match status" value="1"/>
</dbReference>
<keyword evidence="3 4" id="KW-0539">Nucleus</keyword>
<keyword evidence="7" id="KW-1185">Reference proteome</keyword>
<name>A0A914Z198_9BILA</name>
<feature type="domain" description="YEATS" evidence="6">
    <location>
        <begin position="5"/>
        <end position="147"/>
    </location>
</feature>
<dbReference type="Proteomes" id="UP000887577">
    <property type="component" value="Unplaced"/>
</dbReference>
<protein>
    <submittedName>
        <fullName evidence="8">Protein AF-9 homolog</fullName>
    </submittedName>
</protein>
<dbReference type="AlphaFoldDB" id="A0A914Z198"/>
<dbReference type="PROSITE" id="PS51037">
    <property type="entry name" value="YEATS"/>
    <property type="match status" value="1"/>
</dbReference>
<accession>A0A914Z198</accession>
<evidence type="ECO:0000313" key="7">
    <source>
        <dbReference type="Proteomes" id="UP000887577"/>
    </source>
</evidence>
<organism evidence="7 8">
    <name type="scientific">Panagrolaimus superbus</name>
    <dbReference type="NCBI Taxonomy" id="310955"/>
    <lineage>
        <taxon>Eukaryota</taxon>
        <taxon>Metazoa</taxon>
        <taxon>Ecdysozoa</taxon>
        <taxon>Nematoda</taxon>
        <taxon>Chromadorea</taxon>
        <taxon>Rhabditida</taxon>
        <taxon>Tylenchina</taxon>
        <taxon>Panagrolaimomorpha</taxon>
        <taxon>Panagrolaimoidea</taxon>
        <taxon>Panagrolaimidae</taxon>
        <taxon>Panagrolaimus</taxon>
    </lineage>
</organism>
<sequence length="225" mass="26494">MSNKERVDGEFIKPIIYGNRAYRLPEKLPNNHTHRWTVYVRSYNNEKLSNYVRKVQFKIHSDYKNPIQVVENEPFEITETGWGEFHVQIKLYFIDPMERQVLCTHYLVLHQPEYSDENGSKFVMKECYDEIIFVNPLRKIYDVITNEELVDRANPIPWQFEHTIKEDEEFLESLAAQSEKEVEELVNAIKKISEKNDEYREKIKEIEATQDNTGEDGGAAAASDA</sequence>
<keyword evidence="2" id="KW-0804">Transcription</keyword>
<dbReference type="PANTHER" id="PTHR47573">
    <property type="entry name" value="PROTEIN AF-9 HOMOLOG"/>
    <property type="match status" value="1"/>
</dbReference>
<evidence type="ECO:0000256" key="5">
    <source>
        <dbReference type="SAM" id="MobiDB-lite"/>
    </source>
</evidence>
<comment type="subcellular location">
    <subcellularLocation>
        <location evidence="4">Nucleus</location>
    </subcellularLocation>
</comment>
<keyword evidence="1" id="KW-0805">Transcription regulation</keyword>
<evidence type="ECO:0000256" key="2">
    <source>
        <dbReference type="ARBA" id="ARBA00023163"/>
    </source>
</evidence>
<proteinExistence type="predicted"/>
<dbReference type="Gene3D" id="2.60.40.1970">
    <property type="entry name" value="YEATS domain"/>
    <property type="match status" value="1"/>
</dbReference>
<evidence type="ECO:0000256" key="4">
    <source>
        <dbReference type="PROSITE-ProRule" id="PRU00376"/>
    </source>
</evidence>
<dbReference type="GO" id="GO:0006355">
    <property type="term" value="P:regulation of DNA-templated transcription"/>
    <property type="evidence" value="ECO:0007669"/>
    <property type="project" value="InterPro"/>
</dbReference>
<dbReference type="PANTHER" id="PTHR47573:SF1">
    <property type="entry name" value="PROTEIN AF-9 HOMOLOG"/>
    <property type="match status" value="1"/>
</dbReference>
<dbReference type="InterPro" id="IPR055129">
    <property type="entry name" value="YEATS_dom"/>
</dbReference>
<reference evidence="8" key="1">
    <citation type="submission" date="2022-11" db="UniProtKB">
        <authorList>
            <consortium name="WormBaseParasite"/>
        </authorList>
    </citation>
    <scope>IDENTIFICATION</scope>
</reference>
<evidence type="ECO:0000313" key="8">
    <source>
        <dbReference type="WBParaSite" id="PSU_v2.g4043.t1"/>
    </source>
</evidence>
<evidence type="ECO:0000256" key="3">
    <source>
        <dbReference type="ARBA" id="ARBA00023242"/>
    </source>
</evidence>
<dbReference type="WBParaSite" id="PSU_v2.g4043.t1">
    <property type="protein sequence ID" value="PSU_v2.g4043.t1"/>
    <property type="gene ID" value="PSU_v2.g4043"/>
</dbReference>
<dbReference type="InterPro" id="IPR005033">
    <property type="entry name" value="YEATS"/>
</dbReference>
<evidence type="ECO:0000259" key="6">
    <source>
        <dbReference type="PROSITE" id="PS51037"/>
    </source>
</evidence>